<dbReference type="InParanoid" id="E9FX10"/>
<proteinExistence type="predicted"/>
<evidence type="ECO:0000313" key="1">
    <source>
        <dbReference type="EMBL" id="EFX88341.1"/>
    </source>
</evidence>
<dbReference type="EMBL" id="GL732526">
    <property type="protein sequence ID" value="EFX88341.1"/>
    <property type="molecule type" value="Genomic_DNA"/>
</dbReference>
<name>E9FX10_DAPPU</name>
<dbReference type="KEGG" id="dpx:DAPPUDRAFT_234609"/>
<dbReference type="Proteomes" id="UP000000305">
    <property type="component" value="Unassembled WGS sequence"/>
</dbReference>
<keyword evidence="2" id="KW-1185">Reference proteome</keyword>
<dbReference type="AlphaFoldDB" id="E9FX10"/>
<dbReference type="HOGENOM" id="CLU_2148352_0_0_1"/>
<gene>
    <name evidence="1" type="ORF">DAPPUDRAFT_234609</name>
</gene>
<reference evidence="1 2" key="1">
    <citation type="journal article" date="2011" name="Science">
        <title>The ecoresponsive genome of Daphnia pulex.</title>
        <authorList>
            <person name="Colbourne J.K."/>
            <person name="Pfrender M.E."/>
            <person name="Gilbert D."/>
            <person name="Thomas W.K."/>
            <person name="Tucker A."/>
            <person name="Oakley T.H."/>
            <person name="Tokishita S."/>
            <person name="Aerts A."/>
            <person name="Arnold G.J."/>
            <person name="Basu M.K."/>
            <person name="Bauer D.J."/>
            <person name="Caceres C.E."/>
            <person name="Carmel L."/>
            <person name="Casola C."/>
            <person name="Choi J.H."/>
            <person name="Detter J.C."/>
            <person name="Dong Q."/>
            <person name="Dusheyko S."/>
            <person name="Eads B.D."/>
            <person name="Frohlich T."/>
            <person name="Geiler-Samerotte K.A."/>
            <person name="Gerlach D."/>
            <person name="Hatcher P."/>
            <person name="Jogdeo S."/>
            <person name="Krijgsveld J."/>
            <person name="Kriventseva E.V."/>
            <person name="Kultz D."/>
            <person name="Laforsch C."/>
            <person name="Lindquist E."/>
            <person name="Lopez J."/>
            <person name="Manak J.R."/>
            <person name="Muller J."/>
            <person name="Pangilinan J."/>
            <person name="Patwardhan R.P."/>
            <person name="Pitluck S."/>
            <person name="Pritham E.J."/>
            <person name="Rechtsteiner A."/>
            <person name="Rho M."/>
            <person name="Rogozin I.B."/>
            <person name="Sakarya O."/>
            <person name="Salamov A."/>
            <person name="Schaack S."/>
            <person name="Shapiro H."/>
            <person name="Shiga Y."/>
            <person name="Skalitzky C."/>
            <person name="Smith Z."/>
            <person name="Souvorov A."/>
            <person name="Sung W."/>
            <person name="Tang Z."/>
            <person name="Tsuchiya D."/>
            <person name="Tu H."/>
            <person name="Vos H."/>
            <person name="Wang M."/>
            <person name="Wolf Y.I."/>
            <person name="Yamagata H."/>
            <person name="Yamada T."/>
            <person name="Ye Y."/>
            <person name="Shaw J.R."/>
            <person name="Andrews J."/>
            <person name="Crease T.J."/>
            <person name="Tang H."/>
            <person name="Lucas S.M."/>
            <person name="Robertson H.M."/>
            <person name="Bork P."/>
            <person name="Koonin E.V."/>
            <person name="Zdobnov E.M."/>
            <person name="Grigoriev I.V."/>
            <person name="Lynch M."/>
            <person name="Boore J.L."/>
        </authorList>
    </citation>
    <scope>NUCLEOTIDE SEQUENCE [LARGE SCALE GENOMIC DNA]</scope>
</reference>
<protein>
    <submittedName>
        <fullName evidence="1">Uncharacterized protein</fullName>
    </submittedName>
</protein>
<accession>E9FX10</accession>
<organism evidence="1 2">
    <name type="scientific">Daphnia pulex</name>
    <name type="common">Water flea</name>
    <dbReference type="NCBI Taxonomy" id="6669"/>
    <lineage>
        <taxon>Eukaryota</taxon>
        <taxon>Metazoa</taxon>
        <taxon>Ecdysozoa</taxon>
        <taxon>Arthropoda</taxon>
        <taxon>Crustacea</taxon>
        <taxon>Branchiopoda</taxon>
        <taxon>Diplostraca</taxon>
        <taxon>Cladocera</taxon>
        <taxon>Anomopoda</taxon>
        <taxon>Daphniidae</taxon>
        <taxon>Daphnia</taxon>
    </lineage>
</organism>
<evidence type="ECO:0000313" key="2">
    <source>
        <dbReference type="Proteomes" id="UP000000305"/>
    </source>
</evidence>
<sequence>MELAKCWVANCKTWMDVFLMSNSMRWQHSALSPPSLDGVVGDAPFQEAKRPEKMSLIMTNLEFECFKPIGWEKAQSIVTQKNHNEITTRITEERLCVSGSAPVSPHQAAPNI</sequence>